<dbReference type="Proteomes" id="UP000789920">
    <property type="component" value="Unassembled WGS sequence"/>
</dbReference>
<evidence type="ECO:0000313" key="2">
    <source>
        <dbReference type="Proteomes" id="UP000789920"/>
    </source>
</evidence>
<accession>A0ACA9PXS7</accession>
<sequence length="170" mass="20010">TNEKWNETTITEICEAYFKTLKKERNTTPAAKKLNDQHSRQPALNKIPENNLNYPKIEVERLFSFEATSPEVSDAEEIPISGSDDLNIAQRNYYLVEDFIKRNRVEKLNSGGRHSYTTPLPREIIKMDDSRWITMRSMIPPKPKDLPNWAWNQIDPNEYFEISDDIYEEE</sequence>
<dbReference type="EMBL" id="CAJVQC010025161">
    <property type="protein sequence ID" value="CAG8729008.1"/>
    <property type="molecule type" value="Genomic_DNA"/>
</dbReference>
<name>A0ACA9PXS7_9GLOM</name>
<protein>
    <submittedName>
        <fullName evidence="1">26974_t:CDS:1</fullName>
    </submittedName>
</protein>
<comment type="caution">
    <text evidence="1">The sequence shown here is derived from an EMBL/GenBank/DDBJ whole genome shotgun (WGS) entry which is preliminary data.</text>
</comment>
<keyword evidence="2" id="KW-1185">Reference proteome</keyword>
<gene>
    <name evidence="1" type="ORF">RPERSI_LOCUS11971</name>
</gene>
<proteinExistence type="predicted"/>
<feature type="non-terminal residue" evidence="1">
    <location>
        <position position="1"/>
    </location>
</feature>
<reference evidence="1" key="1">
    <citation type="submission" date="2021-06" db="EMBL/GenBank/DDBJ databases">
        <authorList>
            <person name="Kallberg Y."/>
            <person name="Tangrot J."/>
            <person name="Rosling A."/>
        </authorList>
    </citation>
    <scope>NUCLEOTIDE SEQUENCE</scope>
    <source>
        <strain evidence="1">MA461A</strain>
    </source>
</reference>
<evidence type="ECO:0000313" key="1">
    <source>
        <dbReference type="EMBL" id="CAG8729008.1"/>
    </source>
</evidence>
<organism evidence="1 2">
    <name type="scientific">Racocetra persica</name>
    <dbReference type="NCBI Taxonomy" id="160502"/>
    <lineage>
        <taxon>Eukaryota</taxon>
        <taxon>Fungi</taxon>
        <taxon>Fungi incertae sedis</taxon>
        <taxon>Mucoromycota</taxon>
        <taxon>Glomeromycotina</taxon>
        <taxon>Glomeromycetes</taxon>
        <taxon>Diversisporales</taxon>
        <taxon>Gigasporaceae</taxon>
        <taxon>Racocetra</taxon>
    </lineage>
</organism>